<proteinExistence type="predicted"/>
<organism evidence="2">
    <name type="scientific">marine metagenome</name>
    <dbReference type="NCBI Taxonomy" id="408172"/>
    <lineage>
        <taxon>unclassified sequences</taxon>
        <taxon>metagenomes</taxon>
        <taxon>ecological metagenomes</taxon>
    </lineage>
</organism>
<dbReference type="Pfam" id="PF00144">
    <property type="entry name" value="Beta-lactamase"/>
    <property type="match status" value="1"/>
</dbReference>
<dbReference type="InterPro" id="IPR001466">
    <property type="entry name" value="Beta-lactam-related"/>
</dbReference>
<dbReference type="AlphaFoldDB" id="A0A381YE73"/>
<accession>A0A381YE73</accession>
<dbReference type="SUPFAM" id="SSF56601">
    <property type="entry name" value="beta-lactamase/transpeptidase-like"/>
    <property type="match status" value="1"/>
</dbReference>
<dbReference type="EMBL" id="UINC01018020">
    <property type="protein sequence ID" value="SVA75294.1"/>
    <property type="molecule type" value="Genomic_DNA"/>
</dbReference>
<evidence type="ECO:0000313" key="2">
    <source>
        <dbReference type="EMBL" id="SVA75294.1"/>
    </source>
</evidence>
<protein>
    <recommendedName>
        <fullName evidence="1">Beta-lactamase-related domain-containing protein</fullName>
    </recommendedName>
</protein>
<evidence type="ECO:0000259" key="1">
    <source>
        <dbReference type="Pfam" id="PF00144"/>
    </source>
</evidence>
<name>A0A381YE73_9ZZZZ</name>
<feature type="domain" description="Beta-lactamase-related" evidence="1">
    <location>
        <begin position="70"/>
        <end position="436"/>
    </location>
</feature>
<sequence length="444" mass="49626">MKFQFKRKEIKNMNMIKIKVKKQKYFSTIASCFCVLASLSVVSWVSAAEIPAAVPEEVGMSSERLDRINTVMQRHIDAGDIQGAVTAVARRGKLVHFETHGLMDVDNNRPMESDAIHIMMSSTKPLLGVATMMMLEEGLIRPEDPVSKYLPEFADMQVAVLREPADENISPYRVDPRNIPPHRLVPADREITIHDLLTHTSGLASGGLGSAVQERRQRDPDATLESEMPRYASYALDFQPGSRWAYSPGVGLDVVARIVEIVSGQRFDEFLQDRIFDPLDMKSSYFNVPPEYQSKRVVIADRDMSRFFDRPPTKYFSASGGLSSSAEDYLKFEQMLVNGGELFGNRLLSPRTVRMMGSNQIGDLYRGFSRNQEGMGFGYTVGVTVDPITSNARRSAGAFGWGGAFGTRSWSDPEEELTAVLFLQQPHGPTQYDFENAVQQAILE</sequence>
<dbReference type="InterPro" id="IPR012338">
    <property type="entry name" value="Beta-lactam/transpept-like"/>
</dbReference>
<dbReference type="PANTHER" id="PTHR43283">
    <property type="entry name" value="BETA-LACTAMASE-RELATED"/>
    <property type="match status" value="1"/>
</dbReference>
<dbReference type="InterPro" id="IPR050789">
    <property type="entry name" value="Diverse_Enzym_Activities"/>
</dbReference>
<reference evidence="2" key="1">
    <citation type="submission" date="2018-05" db="EMBL/GenBank/DDBJ databases">
        <authorList>
            <person name="Lanie J.A."/>
            <person name="Ng W.-L."/>
            <person name="Kazmierczak K.M."/>
            <person name="Andrzejewski T.M."/>
            <person name="Davidsen T.M."/>
            <person name="Wayne K.J."/>
            <person name="Tettelin H."/>
            <person name="Glass J.I."/>
            <person name="Rusch D."/>
            <person name="Podicherti R."/>
            <person name="Tsui H.-C.T."/>
            <person name="Winkler M.E."/>
        </authorList>
    </citation>
    <scope>NUCLEOTIDE SEQUENCE</scope>
</reference>
<gene>
    <name evidence="2" type="ORF">METZ01_LOCUS128148</name>
</gene>
<dbReference type="PANTHER" id="PTHR43283:SF3">
    <property type="entry name" value="BETA-LACTAMASE FAMILY PROTEIN (AFU_ORTHOLOGUE AFUA_5G07500)"/>
    <property type="match status" value="1"/>
</dbReference>
<dbReference type="Gene3D" id="3.40.710.10">
    <property type="entry name" value="DD-peptidase/beta-lactamase superfamily"/>
    <property type="match status" value="1"/>
</dbReference>